<dbReference type="PANTHER" id="PTHR44943">
    <property type="entry name" value="CELLULOSE SYNTHASE OPERON PROTEIN C"/>
    <property type="match status" value="1"/>
</dbReference>
<dbReference type="InterPro" id="IPR011990">
    <property type="entry name" value="TPR-like_helical_dom_sf"/>
</dbReference>
<name>A0ABT8M8F3_9EURY</name>
<feature type="repeat" description="TPR" evidence="3">
    <location>
        <begin position="114"/>
        <end position="147"/>
    </location>
</feature>
<dbReference type="SUPFAM" id="SSF48452">
    <property type="entry name" value="TPR-like"/>
    <property type="match status" value="1"/>
</dbReference>
<dbReference type="Proteomes" id="UP001168338">
    <property type="component" value="Unassembled WGS sequence"/>
</dbReference>
<keyword evidence="5" id="KW-1185">Reference proteome</keyword>
<feature type="repeat" description="TPR" evidence="3">
    <location>
        <begin position="80"/>
        <end position="113"/>
    </location>
</feature>
<dbReference type="InterPro" id="IPR051685">
    <property type="entry name" value="Ycf3/AcsC/BcsC/TPR_MFPF"/>
</dbReference>
<dbReference type="PROSITE" id="PS50005">
    <property type="entry name" value="TPR"/>
    <property type="match status" value="4"/>
</dbReference>
<dbReference type="SMART" id="SM00028">
    <property type="entry name" value="TPR"/>
    <property type="match status" value="4"/>
</dbReference>
<dbReference type="PANTHER" id="PTHR44943:SF8">
    <property type="entry name" value="TPR REPEAT-CONTAINING PROTEIN MJ0263"/>
    <property type="match status" value="1"/>
</dbReference>
<feature type="repeat" description="TPR" evidence="3">
    <location>
        <begin position="46"/>
        <end position="79"/>
    </location>
</feature>
<evidence type="ECO:0000256" key="2">
    <source>
        <dbReference type="ARBA" id="ARBA00022803"/>
    </source>
</evidence>
<evidence type="ECO:0000313" key="4">
    <source>
        <dbReference type="EMBL" id="MDN7024184.1"/>
    </source>
</evidence>
<dbReference type="Pfam" id="PF14559">
    <property type="entry name" value="TPR_19"/>
    <property type="match status" value="1"/>
</dbReference>
<reference evidence="4" key="1">
    <citation type="submission" date="2019-05" db="EMBL/GenBank/DDBJ databases">
        <title>Methanoculleus sp. FWC-SCC1, a methanogenic archaeon isolated from deep marine cold seep.</title>
        <authorList>
            <person name="Chen Y.-W."/>
            <person name="Chen S.-C."/>
            <person name="Teng N.-H."/>
            <person name="Lai M.-C."/>
        </authorList>
    </citation>
    <scope>NUCLEOTIDE SEQUENCE</scope>
    <source>
        <strain evidence="4">FWC-SCC1</strain>
    </source>
</reference>
<dbReference type="Pfam" id="PF00515">
    <property type="entry name" value="TPR_1"/>
    <property type="match status" value="1"/>
</dbReference>
<evidence type="ECO:0000313" key="5">
    <source>
        <dbReference type="Proteomes" id="UP001168338"/>
    </source>
</evidence>
<dbReference type="Pfam" id="PF13181">
    <property type="entry name" value="TPR_8"/>
    <property type="match status" value="1"/>
</dbReference>
<dbReference type="InterPro" id="IPR019734">
    <property type="entry name" value="TPR_rpt"/>
</dbReference>
<evidence type="ECO:0000256" key="3">
    <source>
        <dbReference type="PROSITE-ProRule" id="PRU00339"/>
    </source>
</evidence>
<keyword evidence="2 3" id="KW-0802">TPR repeat</keyword>
<proteinExistence type="predicted"/>
<dbReference type="PROSITE" id="PS50293">
    <property type="entry name" value="TPR_REGION"/>
    <property type="match status" value="1"/>
</dbReference>
<gene>
    <name evidence="4" type="ORF">FGU65_04650</name>
</gene>
<dbReference type="Gene3D" id="1.25.40.10">
    <property type="entry name" value="Tetratricopeptide repeat domain"/>
    <property type="match status" value="1"/>
</dbReference>
<dbReference type="EMBL" id="VCYH01000002">
    <property type="protein sequence ID" value="MDN7024184.1"/>
    <property type="molecule type" value="Genomic_DNA"/>
</dbReference>
<accession>A0ABT8M8F3</accession>
<evidence type="ECO:0000256" key="1">
    <source>
        <dbReference type="ARBA" id="ARBA00022737"/>
    </source>
</evidence>
<protein>
    <submittedName>
        <fullName evidence="4">Tetratricopeptide repeat protein</fullName>
    </submittedName>
</protein>
<feature type="repeat" description="TPR" evidence="3">
    <location>
        <begin position="12"/>
        <end position="45"/>
    </location>
</feature>
<keyword evidence="1" id="KW-0677">Repeat</keyword>
<sequence length="216" mass="24652">MTGPMIGNSQESRMWYNRGRFFSDTGEYDRAALCYGRVLEYDPRDARAWRRRGFALIKLERFDEAVVCYERALELDPGDAVAWQRKGFALGKLRRLAEAKSCLDRALALNPSSIGALHGKGWVLVAERRYDEAMRCYDRILAIDPDRDFARWNRQRILEHKAFRKLAADVGEAEKVVKIPAFVYEVLENRDYGGIDRASAALSELLAERSVDTAPG</sequence>
<organism evidence="4 5">
    <name type="scientific">Methanoculleus frigidifontis</name>
    <dbReference type="NCBI Taxonomy" id="2584085"/>
    <lineage>
        <taxon>Archaea</taxon>
        <taxon>Methanobacteriati</taxon>
        <taxon>Methanobacteriota</taxon>
        <taxon>Stenosarchaea group</taxon>
        <taxon>Methanomicrobia</taxon>
        <taxon>Methanomicrobiales</taxon>
        <taxon>Methanomicrobiaceae</taxon>
        <taxon>Methanoculleus</taxon>
    </lineage>
</organism>
<comment type="caution">
    <text evidence="4">The sequence shown here is derived from an EMBL/GenBank/DDBJ whole genome shotgun (WGS) entry which is preliminary data.</text>
</comment>